<sequence length="235" mass="24567">MTMTASFDLARGARLNASLIGAEQEPLLAADGFLADPAGLVDLAAASAFRPAFGPEGGYPGLRAALPNAYIQAVVNVLVGPLSQAFGLGPVRPASAQGAFSLVTLSPDALAPPQRVPHVDSVEPLQFAILHYLCDGAAGGTAFYRHRATGFEVLDDRRLPAYTARRATEGTPDGYVDDGAPWFEQTARVPAAMNRIIVYRSCVLHSGIVASPALLSADPRTGRLTANVFLTLTPA</sequence>
<evidence type="ECO:0000313" key="1">
    <source>
        <dbReference type="EMBL" id="NYD91245.1"/>
    </source>
</evidence>
<dbReference type="Proteomes" id="UP000517753">
    <property type="component" value="Unassembled WGS sequence"/>
</dbReference>
<comment type="caution">
    <text evidence="1">The sequence shown here is derived from an EMBL/GenBank/DDBJ whole genome shotgun (WGS) entry which is preliminary data.</text>
</comment>
<gene>
    <name evidence="1" type="ORF">HD841_003052</name>
</gene>
<name>A0A7Y9FPT8_9SPHN</name>
<accession>A0A7Y9FPT8</accession>
<evidence type="ECO:0008006" key="3">
    <source>
        <dbReference type="Google" id="ProtNLM"/>
    </source>
</evidence>
<dbReference type="EMBL" id="JACCBY010000004">
    <property type="protein sequence ID" value="NYD91245.1"/>
    <property type="molecule type" value="Genomic_DNA"/>
</dbReference>
<evidence type="ECO:0000313" key="2">
    <source>
        <dbReference type="Proteomes" id="UP000517753"/>
    </source>
</evidence>
<dbReference type="InterPro" id="IPR045617">
    <property type="entry name" value="DUF6445"/>
</dbReference>
<keyword evidence="2" id="KW-1185">Reference proteome</keyword>
<dbReference type="Pfam" id="PF20043">
    <property type="entry name" value="DUF6445"/>
    <property type="match status" value="1"/>
</dbReference>
<reference evidence="1 2" key="1">
    <citation type="submission" date="2020-07" db="EMBL/GenBank/DDBJ databases">
        <authorList>
            <person name="Partida-Martinez L."/>
            <person name="Huntemann M."/>
            <person name="Clum A."/>
            <person name="Wang J."/>
            <person name="Palaniappan K."/>
            <person name="Ritter S."/>
            <person name="Chen I.-M."/>
            <person name="Stamatis D."/>
            <person name="Reddy T."/>
            <person name="O'Malley R."/>
            <person name="Daum C."/>
            <person name="Shapiro N."/>
            <person name="Ivanova N."/>
            <person name="Kyrpides N."/>
            <person name="Woyke T."/>
        </authorList>
    </citation>
    <scope>NUCLEOTIDE SEQUENCE [LARGE SCALE GENOMIC DNA]</scope>
    <source>
        <strain evidence="1 2">AS2.3</strain>
    </source>
</reference>
<protein>
    <recommendedName>
        <fullName evidence="3">Prolyl 4-hydroxylase alpha subunit Fe(2+) 2OG dioxygenase domain-containing protein</fullName>
    </recommendedName>
</protein>
<dbReference type="AlphaFoldDB" id="A0A7Y9FPT8"/>
<organism evidence="1 2">
    <name type="scientific">Sphingomonas melonis</name>
    <dbReference type="NCBI Taxonomy" id="152682"/>
    <lineage>
        <taxon>Bacteria</taxon>
        <taxon>Pseudomonadati</taxon>
        <taxon>Pseudomonadota</taxon>
        <taxon>Alphaproteobacteria</taxon>
        <taxon>Sphingomonadales</taxon>
        <taxon>Sphingomonadaceae</taxon>
        <taxon>Sphingomonas</taxon>
    </lineage>
</organism>
<proteinExistence type="predicted"/>
<reference evidence="1 2" key="2">
    <citation type="submission" date="2020-08" db="EMBL/GenBank/DDBJ databases">
        <title>The Agave Microbiome: Exploring the role of microbial communities in plant adaptations to desert environments.</title>
        <authorList>
            <person name="Partida-Martinez L.P."/>
        </authorList>
    </citation>
    <scope>NUCLEOTIDE SEQUENCE [LARGE SCALE GENOMIC DNA]</scope>
    <source>
        <strain evidence="1 2">AS2.3</strain>
    </source>
</reference>